<dbReference type="Proteomes" id="UP001642360">
    <property type="component" value="Unassembled WGS sequence"/>
</dbReference>
<evidence type="ECO:0000313" key="3">
    <source>
        <dbReference type="Proteomes" id="UP001642360"/>
    </source>
</evidence>
<sequence length="93" mass="10498">MHALSLALDGFAMLSLVSTQLSDSYCRPFTVTLFPRIVLKKQIEITCKGQQLLPFLTLQHVRDNIWSPREVVTLIPDSSTTDHVMVLHYGRSA</sequence>
<evidence type="ECO:0000256" key="1">
    <source>
        <dbReference type="SAM" id="SignalP"/>
    </source>
</evidence>
<protein>
    <submittedName>
        <fullName evidence="2">Uncharacterized protein</fullName>
    </submittedName>
</protein>
<proteinExistence type="predicted"/>
<name>A0ABC8RHV8_9AQUA</name>
<evidence type="ECO:0000313" key="2">
    <source>
        <dbReference type="EMBL" id="CAK9144382.1"/>
    </source>
</evidence>
<dbReference type="PANTHER" id="PTHR47290:SF4">
    <property type="entry name" value="RING FINGER PROTEIN"/>
    <property type="match status" value="1"/>
</dbReference>
<organism evidence="2 3">
    <name type="scientific">Ilex paraguariensis</name>
    <name type="common">yerba mate</name>
    <dbReference type="NCBI Taxonomy" id="185542"/>
    <lineage>
        <taxon>Eukaryota</taxon>
        <taxon>Viridiplantae</taxon>
        <taxon>Streptophyta</taxon>
        <taxon>Embryophyta</taxon>
        <taxon>Tracheophyta</taxon>
        <taxon>Spermatophyta</taxon>
        <taxon>Magnoliopsida</taxon>
        <taxon>eudicotyledons</taxon>
        <taxon>Gunneridae</taxon>
        <taxon>Pentapetalae</taxon>
        <taxon>asterids</taxon>
        <taxon>campanulids</taxon>
        <taxon>Aquifoliales</taxon>
        <taxon>Aquifoliaceae</taxon>
        <taxon>Ilex</taxon>
    </lineage>
</organism>
<reference evidence="2 3" key="1">
    <citation type="submission" date="2024-02" db="EMBL/GenBank/DDBJ databases">
        <authorList>
            <person name="Vignale AGUSTIN F."/>
            <person name="Sosa J E."/>
            <person name="Modenutti C."/>
        </authorList>
    </citation>
    <scope>NUCLEOTIDE SEQUENCE [LARGE SCALE GENOMIC DNA]</scope>
</reference>
<feature type="signal peptide" evidence="1">
    <location>
        <begin position="1"/>
        <end position="19"/>
    </location>
</feature>
<comment type="caution">
    <text evidence="2">The sequence shown here is derived from an EMBL/GenBank/DDBJ whole genome shotgun (WGS) entry which is preliminary data.</text>
</comment>
<accession>A0ABC8RHV8</accession>
<dbReference type="PANTHER" id="PTHR47290">
    <property type="entry name" value="RING FINGER PROTEIN"/>
    <property type="match status" value="1"/>
</dbReference>
<keyword evidence="3" id="KW-1185">Reference proteome</keyword>
<dbReference type="AlphaFoldDB" id="A0ABC8RHV8"/>
<dbReference type="InterPro" id="IPR044171">
    <property type="entry name" value="LAX2-like"/>
</dbReference>
<dbReference type="EMBL" id="CAUOFW020001391">
    <property type="protein sequence ID" value="CAK9144382.1"/>
    <property type="molecule type" value="Genomic_DNA"/>
</dbReference>
<feature type="chain" id="PRO_5044875090" evidence="1">
    <location>
        <begin position="20"/>
        <end position="93"/>
    </location>
</feature>
<keyword evidence="1" id="KW-0732">Signal</keyword>
<gene>
    <name evidence="2" type="ORF">ILEXP_LOCUS12135</name>
</gene>